<proteinExistence type="predicted"/>
<evidence type="ECO:0000256" key="3">
    <source>
        <dbReference type="ARBA" id="ARBA00023085"/>
    </source>
</evidence>
<keyword evidence="3 5" id="KW-0063">Aspartyl esterase</keyword>
<evidence type="ECO:0000256" key="4">
    <source>
        <dbReference type="PROSITE-ProRule" id="PRU10040"/>
    </source>
</evidence>
<dbReference type="EMBL" id="JADBGQ010000001">
    <property type="protein sequence ID" value="KAG5416055.1"/>
    <property type="molecule type" value="Genomic_DNA"/>
</dbReference>
<keyword evidence="8" id="KW-1185">Reference proteome</keyword>
<keyword evidence="2 5" id="KW-0378">Hydrolase</keyword>
<evidence type="ECO:0000256" key="1">
    <source>
        <dbReference type="ARBA" id="ARBA00005184"/>
    </source>
</evidence>
<protein>
    <recommendedName>
        <fullName evidence="5">Pectinesterase</fullName>
        <ecNumber evidence="5">3.1.1.11</ecNumber>
    </recommendedName>
</protein>
<feature type="active site" evidence="4">
    <location>
        <position position="134"/>
    </location>
</feature>
<gene>
    <name evidence="7" type="primary">A01p051520.1_BraROA</name>
    <name evidence="7" type="ORF">IGI04_003622</name>
</gene>
<dbReference type="Gene3D" id="2.160.20.10">
    <property type="entry name" value="Single-stranded right-handed beta-helix, Pectin lyase-like"/>
    <property type="match status" value="1"/>
</dbReference>
<evidence type="ECO:0000259" key="6">
    <source>
        <dbReference type="Pfam" id="PF01095"/>
    </source>
</evidence>
<sequence length="243" mass="27666">VSKCSRLLRICWVGKSHTTVVVMETELGSLIDPKERIAWNNSVEPSPPTVNFDEYQNYGSCRLEYPKSTTAATATFYNKFVNTAGPEKFQAVAFHSKSNHSTLFRCAFYGYQDTLYAHVGEQLYKEYDIIGTVDFIFGNAAAVFQMCTTVIAAESAEDQKDKFGFSILRSKLLAYTGRRVYYGCVFRSVLEEPPHMVVMETELGKLIDPKRWIAWNSSADSPPPTVNFNEYQNYELQLRLLHD</sequence>
<dbReference type="Proteomes" id="UP000823674">
    <property type="component" value="Chromosome A01"/>
</dbReference>
<dbReference type="EC" id="3.1.1.11" evidence="5"/>
<organism evidence="7 8">
    <name type="scientific">Brassica rapa subsp. trilocularis</name>
    <dbReference type="NCBI Taxonomy" id="1813537"/>
    <lineage>
        <taxon>Eukaryota</taxon>
        <taxon>Viridiplantae</taxon>
        <taxon>Streptophyta</taxon>
        <taxon>Embryophyta</taxon>
        <taxon>Tracheophyta</taxon>
        <taxon>Spermatophyta</taxon>
        <taxon>Magnoliopsida</taxon>
        <taxon>eudicotyledons</taxon>
        <taxon>Gunneridae</taxon>
        <taxon>Pentapetalae</taxon>
        <taxon>rosids</taxon>
        <taxon>malvids</taxon>
        <taxon>Brassicales</taxon>
        <taxon>Brassicaceae</taxon>
        <taxon>Brassiceae</taxon>
        <taxon>Brassica</taxon>
    </lineage>
</organism>
<dbReference type="InterPro" id="IPR012334">
    <property type="entry name" value="Pectin_lyas_fold"/>
</dbReference>
<feature type="non-terminal residue" evidence="7">
    <location>
        <position position="1"/>
    </location>
</feature>
<dbReference type="PROSITE" id="PS00503">
    <property type="entry name" value="PECTINESTERASE_2"/>
    <property type="match status" value="1"/>
</dbReference>
<dbReference type="Pfam" id="PF01095">
    <property type="entry name" value="Pectinesterase"/>
    <property type="match status" value="1"/>
</dbReference>
<comment type="catalytic activity">
    <reaction evidence="5">
        <text>[(1-&gt;4)-alpha-D-galacturonosyl methyl ester](n) + n H2O = [(1-&gt;4)-alpha-D-galacturonosyl](n) + n methanol + n H(+)</text>
        <dbReference type="Rhea" id="RHEA:22380"/>
        <dbReference type="Rhea" id="RHEA-COMP:14570"/>
        <dbReference type="Rhea" id="RHEA-COMP:14573"/>
        <dbReference type="ChEBI" id="CHEBI:15377"/>
        <dbReference type="ChEBI" id="CHEBI:15378"/>
        <dbReference type="ChEBI" id="CHEBI:17790"/>
        <dbReference type="ChEBI" id="CHEBI:140522"/>
        <dbReference type="ChEBI" id="CHEBI:140523"/>
        <dbReference type="EC" id="3.1.1.11"/>
    </reaction>
</comment>
<evidence type="ECO:0000256" key="2">
    <source>
        <dbReference type="ARBA" id="ARBA00022801"/>
    </source>
</evidence>
<dbReference type="InterPro" id="IPR011050">
    <property type="entry name" value="Pectin_lyase_fold/virulence"/>
</dbReference>
<evidence type="ECO:0000313" key="7">
    <source>
        <dbReference type="EMBL" id="KAG5416055.1"/>
    </source>
</evidence>
<feature type="domain" description="Pectinesterase catalytic" evidence="6">
    <location>
        <begin position="79"/>
        <end position="234"/>
    </location>
</feature>
<dbReference type="PANTHER" id="PTHR31707">
    <property type="entry name" value="PECTINESTERASE"/>
    <property type="match status" value="1"/>
</dbReference>
<comment type="pathway">
    <text evidence="1 5">Glycan metabolism; pectin degradation; 2-dehydro-3-deoxy-D-gluconate from pectin: step 1/5.</text>
</comment>
<dbReference type="InterPro" id="IPR000070">
    <property type="entry name" value="Pectinesterase_cat"/>
</dbReference>
<dbReference type="SUPFAM" id="SSF51126">
    <property type="entry name" value="Pectin lyase-like"/>
    <property type="match status" value="1"/>
</dbReference>
<evidence type="ECO:0000313" key="8">
    <source>
        <dbReference type="Proteomes" id="UP000823674"/>
    </source>
</evidence>
<name>A0ABQ7NYX9_BRACM</name>
<dbReference type="InterPro" id="IPR033131">
    <property type="entry name" value="Pectinesterase_Asp_AS"/>
</dbReference>
<accession>A0ABQ7NYX9</accession>
<reference evidence="7 8" key="1">
    <citation type="submission" date="2021-03" db="EMBL/GenBank/DDBJ databases">
        <authorList>
            <person name="King G.J."/>
            <person name="Bancroft I."/>
            <person name="Baten A."/>
            <person name="Bloomfield J."/>
            <person name="Borpatragohain P."/>
            <person name="He Z."/>
            <person name="Irish N."/>
            <person name="Irwin J."/>
            <person name="Liu K."/>
            <person name="Mauleon R.P."/>
            <person name="Moore J."/>
            <person name="Morris R."/>
            <person name="Ostergaard L."/>
            <person name="Wang B."/>
            <person name="Wells R."/>
        </authorList>
    </citation>
    <scope>NUCLEOTIDE SEQUENCE [LARGE SCALE GENOMIC DNA]</scope>
    <source>
        <strain evidence="7">R-o-18</strain>
        <tissue evidence="7">Leaf</tissue>
    </source>
</reference>
<evidence type="ECO:0000256" key="5">
    <source>
        <dbReference type="RuleBase" id="RU000589"/>
    </source>
</evidence>
<comment type="caution">
    <text evidence="7">The sequence shown here is derived from an EMBL/GenBank/DDBJ whole genome shotgun (WGS) entry which is preliminary data.</text>
</comment>